<name>G0A202_METMM</name>
<protein>
    <recommendedName>
        <fullName evidence="10">Phosphate-starvation-inducible E-like protein</fullName>
    </recommendedName>
</protein>
<dbReference type="HOGENOM" id="CLU_113758_2_0_6"/>
<dbReference type="EMBL" id="CP002738">
    <property type="protein sequence ID" value="AEG02545.1"/>
    <property type="molecule type" value="Genomic_DNA"/>
</dbReference>
<evidence type="ECO:0000256" key="2">
    <source>
        <dbReference type="ARBA" id="ARBA00022475"/>
    </source>
</evidence>
<feature type="compositionally biased region" description="Low complexity" evidence="6">
    <location>
        <begin position="17"/>
        <end position="30"/>
    </location>
</feature>
<keyword evidence="5 7" id="KW-0472">Membrane</keyword>
<dbReference type="KEGG" id="mmt:Metme_4194"/>
<proteinExistence type="predicted"/>
<dbReference type="eggNOG" id="COG3431">
    <property type="taxonomic scope" value="Bacteria"/>
</dbReference>
<sequence>MLRFNISGTQLMDKPTTRPTISPSRPSSNRNLRDMDSAEEKLPPIAEDGLIKVLQFVIHFAVKVLAVLMTLVILWGVADVFYVIYQRLMTAPFMLLTVTDILAIFGSFLSVLIAIEIFINITVYIKYDALPIRMVIATALMAIARKVIMMDFKDLDWPYIIAIAAVIVALGMTYWLISYKPKPAPQNER</sequence>
<keyword evidence="3 7" id="KW-0812">Transmembrane</keyword>
<evidence type="ECO:0000256" key="4">
    <source>
        <dbReference type="ARBA" id="ARBA00022989"/>
    </source>
</evidence>
<feature type="compositionally biased region" description="Polar residues" evidence="6">
    <location>
        <begin position="1"/>
        <end position="10"/>
    </location>
</feature>
<dbReference type="InterPro" id="IPR020948">
    <property type="entry name" value="P_starv_induced_PsiE-like"/>
</dbReference>
<evidence type="ECO:0000256" key="3">
    <source>
        <dbReference type="ARBA" id="ARBA00022692"/>
    </source>
</evidence>
<feature type="transmembrane region" description="Helical" evidence="7">
    <location>
        <begin position="127"/>
        <end position="145"/>
    </location>
</feature>
<keyword evidence="9" id="KW-1185">Reference proteome</keyword>
<feature type="transmembrane region" description="Helical" evidence="7">
    <location>
        <begin position="157"/>
        <end position="177"/>
    </location>
</feature>
<dbReference type="STRING" id="857087.Metme_4194"/>
<feature type="transmembrane region" description="Helical" evidence="7">
    <location>
        <begin position="60"/>
        <end position="85"/>
    </location>
</feature>
<evidence type="ECO:0000313" key="9">
    <source>
        <dbReference type="Proteomes" id="UP000008888"/>
    </source>
</evidence>
<evidence type="ECO:0000256" key="6">
    <source>
        <dbReference type="SAM" id="MobiDB-lite"/>
    </source>
</evidence>
<feature type="transmembrane region" description="Helical" evidence="7">
    <location>
        <begin position="91"/>
        <end position="115"/>
    </location>
</feature>
<evidence type="ECO:0000256" key="1">
    <source>
        <dbReference type="ARBA" id="ARBA00004651"/>
    </source>
</evidence>
<gene>
    <name evidence="8" type="ordered locus">Metme_4194</name>
</gene>
<reference key="2">
    <citation type="submission" date="2011-05" db="EMBL/GenBank/DDBJ databases">
        <title>Complete genome sequence of the aerobic marine methanotroph Methylomonas methanica MC09.</title>
        <authorList>
            <person name="Boden R."/>
            <person name="Cunliffe M."/>
            <person name="Scanlan J."/>
            <person name="Moussard H."/>
            <person name="Kits K.D."/>
            <person name="Klotz M."/>
            <person name="Jetten M."/>
            <person name="Vuilleumier S."/>
            <person name="Han J."/>
            <person name="Peters L."/>
            <person name="Mikhailova N."/>
            <person name="Teshima H."/>
            <person name="Tapia R."/>
            <person name="Kyrpides N."/>
            <person name="Ivanova N."/>
            <person name="Pagani I."/>
            <person name="Cheng J.-F."/>
            <person name="Goodwin L."/>
            <person name="Han C."/>
            <person name="Hauser L."/>
            <person name="Land M."/>
            <person name="Lapidus A."/>
            <person name="Lucas S."/>
            <person name="Pitluck S."/>
            <person name="Woyke T."/>
            <person name="Stein L.Y."/>
            <person name="Murrell C."/>
        </authorList>
    </citation>
    <scope>NUCLEOTIDE SEQUENCE</scope>
    <source>
        <strain>MC09</strain>
    </source>
</reference>
<evidence type="ECO:0000256" key="7">
    <source>
        <dbReference type="SAM" id="Phobius"/>
    </source>
</evidence>
<organism evidence="8 9">
    <name type="scientific">Methylomonas methanica (strain DSM 25384 / MC09)</name>
    <dbReference type="NCBI Taxonomy" id="857087"/>
    <lineage>
        <taxon>Bacteria</taxon>
        <taxon>Pseudomonadati</taxon>
        <taxon>Pseudomonadota</taxon>
        <taxon>Gammaproteobacteria</taxon>
        <taxon>Methylococcales</taxon>
        <taxon>Methylococcaceae</taxon>
        <taxon>Methylomonas</taxon>
    </lineage>
</organism>
<reference evidence="8 9" key="1">
    <citation type="journal article" date="2011" name="J. Bacteriol.">
        <title>Complete Genome Sequence of the Aerobic Marine Methanotroph Methylomonas methanica MC09.</title>
        <authorList>
            <person name="Boden R."/>
            <person name="Cunliffe M."/>
            <person name="Scanlan J."/>
            <person name="Moussard H."/>
            <person name="Kits K.D."/>
            <person name="Klotz M.G."/>
            <person name="Jetten M.S."/>
            <person name="Vuilleumier S."/>
            <person name="Han J."/>
            <person name="Peters L."/>
            <person name="Mikhailova N."/>
            <person name="Teshima H."/>
            <person name="Tapia R."/>
            <person name="Kyrpides N."/>
            <person name="Ivanova N."/>
            <person name="Pagani I."/>
            <person name="Cheng J.F."/>
            <person name="Goodwin L."/>
            <person name="Han C."/>
            <person name="Hauser L."/>
            <person name="Land M.L."/>
            <person name="Lapidus A."/>
            <person name="Lucas S."/>
            <person name="Pitluck S."/>
            <person name="Woyke T."/>
            <person name="Stein L."/>
            <person name="Murrell J.C."/>
        </authorList>
    </citation>
    <scope>NUCLEOTIDE SEQUENCE [LARGE SCALE GENOMIC DNA]</scope>
    <source>
        <strain evidence="8 9">MC09</strain>
    </source>
</reference>
<comment type="subcellular location">
    <subcellularLocation>
        <location evidence="1">Cell membrane</location>
        <topology evidence="1">Multi-pass membrane protein</topology>
    </subcellularLocation>
</comment>
<dbReference type="Proteomes" id="UP000008888">
    <property type="component" value="Chromosome"/>
</dbReference>
<keyword evidence="2" id="KW-1003">Cell membrane</keyword>
<feature type="region of interest" description="Disordered" evidence="6">
    <location>
        <begin position="1"/>
        <end position="33"/>
    </location>
</feature>
<evidence type="ECO:0008006" key="10">
    <source>
        <dbReference type="Google" id="ProtNLM"/>
    </source>
</evidence>
<dbReference type="Pfam" id="PF06146">
    <property type="entry name" value="PsiE"/>
    <property type="match status" value="1"/>
</dbReference>
<dbReference type="AlphaFoldDB" id="G0A202"/>
<evidence type="ECO:0000256" key="5">
    <source>
        <dbReference type="ARBA" id="ARBA00023136"/>
    </source>
</evidence>
<accession>G0A202</accession>
<dbReference type="GO" id="GO:0005886">
    <property type="term" value="C:plasma membrane"/>
    <property type="evidence" value="ECO:0007669"/>
    <property type="project" value="UniProtKB-SubCell"/>
</dbReference>
<keyword evidence="4 7" id="KW-1133">Transmembrane helix</keyword>
<evidence type="ECO:0000313" key="8">
    <source>
        <dbReference type="EMBL" id="AEG02545.1"/>
    </source>
</evidence>
<reference evidence="9" key="3">
    <citation type="submission" date="2011-05" db="EMBL/GenBank/DDBJ databases">
        <title>Complete sequence of Methylomonas methanica MC09.</title>
        <authorList>
            <consortium name="US DOE Joint Genome Institute"/>
            <person name="Lucas S."/>
            <person name="Han J."/>
            <person name="Lapidus A."/>
            <person name="Cheng J.-F."/>
            <person name="Goodwin L."/>
            <person name="Pitluck S."/>
            <person name="Peters L."/>
            <person name="Mikhailova N."/>
            <person name="Teshima H."/>
            <person name="Han C."/>
            <person name="Tapia R."/>
            <person name="Land M."/>
            <person name="Hauser L."/>
            <person name="Kyrpides N."/>
            <person name="Ivanova N."/>
            <person name="Pagani I."/>
            <person name="Stein L."/>
            <person name="Woyke T."/>
        </authorList>
    </citation>
    <scope>NUCLEOTIDE SEQUENCE [LARGE SCALE GENOMIC DNA]</scope>
    <source>
        <strain evidence="9">MC09</strain>
    </source>
</reference>